<comment type="subcellular location">
    <subcellularLocation>
        <location evidence="1">Secreted</location>
    </subcellularLocation>
</comment>
<evidence type="ECO:0000256" key="7">
    <source>
        <dbReference type="SAM" id="MobiDB-lite"/>
    </source>
</evidence>
<name>A0A0P4VK00_9HEMI</name>
<dbReference type="InterPro" id="IPR008037">
    <property type="entry name" value="Pacifastin_dom"/>
</dbReference>
<keyword evidence="2" id="KW-0964">Secreted</keyword>
<dbReference type="GO" id="GO:0005576">
    <property type="term" value="C:extracellular region"/>
    <property type="evidence" value="ECO:0007669"/>
    <property type="project" value="UniProtKB-SubCell"/>
</dbReference>
<reference evidence="10" key="1">
    <citation type="journal article" date="2016" name="PLoS Negl. Trop. Dis.">
        <title>A Deep Insight into the Sialome of Rhodnius neglectus, a Vector of Chagas Disease.</title>
        <authorList>
            <person name="Santiago P.B."/>
            <person name="Assumpcao T.C."/>
            <person name="Araujo C.N."/>
            <person name="Bastos I.M."/>
            <person name="Neves D."/>
            <person name="Silva I.G."/>
            <person name="Charneau S."/>
            <person name="Queiroz R.M."/>
            <person name="Raiol T."/>
            <person name="Oliveira J.V."/>
            <person name="Sousa M.V."/>
            <person name="Calvo E."/>
            <person name="Ribeiro J.M."/>
            <person name="Santana J.M."/>
        </authorList>
    </citation>
    <scope>NUCLEOTIDE SEQUENCE</scope>
    <source>
        <tissue evidence="10">Salivary glands</tissue>
    </source>
</reference>
<keyword evidence="10" id="KW-0418">Kinase</keyword>
<feature type="chain" id="PRO_5006069880" evidence="8">
    <location>
        <begin position="22"/>
        <end position="121"/>
    </location>
</feature>
<keyword evidence="8" id="KW-0732">Signal</keyword>
<keyword evidence="3" id="KW-0646">Protease inhibitor</keyword>
<feature type="compositionally biased region" description="Basic and acidic residues" evidence="7">
    <location>
        <begin position="73"/>
        <end position="94"/>
    </location>
</feature>
<evidence type="ECO:0000256" key="6">
    <source>
        <dbReference type="ARBA" id="ARBA00029459"/>
    </source>
</evidence>
<dbReference type="Pfam" id="PF05375">
    <property type="entry name" value="Pacifastin_I"/>
    <property type="match status" value="1"/>
</dbReference>
<keyword evidence="10" id="KW-0808">Transferase</keyword>
<organism evidence="10">
    <name type="scientific">Rhodnius neglectus</name>
    <dbReference type="NCBI Taxonomy" id="72488"/>
    <lineage>
        <taxon>Eukaryota</taxon>
        <taxon>Metazoa</taxon>
        <taxon>Ecdysozoa</taxon>
        <taxon>Arthropoda</taxon>
        <taxon>Hexapoda</taxon>
        <taxon>Insecta</taxon>
        <taxon>Pterygota</taxon>
        <taxon>Neoptera</taxon>
        <taxon>Paraneoptera</taxon>
        <taxon>Hemiptera</taxon>
        <taxon>Heteroptera</taxon>
        <taxon>Panheteroptera</taxon>
        <taxon>Cimicomorpha</taxon>
        <taxon>Reduviidae</taxon>
        <taxon>Triatominae</taxon>
        <taxon>Rhodnius</taxon>
    </lineage>
</organism>
<dbReference type="AlphaFoldDB" id="A0A0P4VK00"/>
<evidence type="ECO:0000256" key="2">
    <source>
        <dbReference type="ARBA" id="ARBA00022525"/>
    </source>
</evidence>
<dbReference type="EMBL" id="GDKW01004079">
    <property type="protein sequence ID" value="JAI52516.1"/>
    <property type="molecule type" value="mRNA"/>
</dbReference>
<feature type="non-terminal residue" evidence="10">
    <location>
        <position position="121"/>
    </location>
</feature>
<keyword evidence="4" id="KW-0722">Serine protease inhibitor</keyword>
<evidence type="ECO:0000256" key="4">
    <source>
        <dbReference type="ARBA" id="ARBA00022900"/>
    </source>
</evidence>
<comment type="similarity">
    <text evidence="6">Belongs to the protease inhibitor I19 family.</text>
</comment>
<keyword evidence="5" id="KW-1015">Disulfide bond</keyword>
<dbReference type="GO" id="GO:0004867">
    <property type="term" value="F:serine-type endopeptidase inhibitor activity"/>
    <property type="evidence" value="ECO:0007669"/>
    <property type="project" value="UniProtKB-KW"/>
</dbReference>
<accession>A0A0P4VK00</accession>
<evidence type="ECO:0000256" key="3">
    <source>
        <dbReference type="ARBA" id="ARBA00022690"/>
    </source>
</evidence>
<evidence type="ECO:0000256" key="5">
    <source>
        <dbReference type="ARBA" id="ARBA00023157"/>
    </source>
</evidence>
<feature type="region of interest" description="Disordered" evidence="7">
    <location>
        <begin position="73"/>
        <end position="107"/>
    </location>
</feature>
<dbReference type="InterPro" id="IPR036201">
    <property type="entry name" value="Pacifastin_dom_sf"/>
</dbReference>
<protein>
    <submittedName>
        <fullName evidence="10">Putative serine/threonine-protein kinase kinx</fullName>
    </submittedName>
</protein>
<sequence length="121" mass="13677">MKVSTILLCSVLIFLIPTIYTGIPTTRTGPCTPGELVWVDCNLCTCNPQGMPNPVCAKMWCQPTPALKQAKADEEARAKQLEQERQTVELKEEEVKEEEDVKEENKEEVVIEEEVREAEVK</sequence>
<dbReference type="SUPFAM" id="SSF57283">
    <property type="entry name" value="PMP inhibitors"/>
    <property type="match status" value="1"/>
</dbReference>
<feature type="signal peptide" evidence="8">
    <location>
        <begin position="1"/>
        <end position="21"/>
    </location>
</feature>
<evidence type="ECO:0000256" key="8">
    <source>
        <dbReference type="SAM" id="SignalP"/>
    </source>
</evidence>
<evidence type="ECO:0000256" key="1">
    <source>
        <dbReference type="ARBA" id="ARBA00004613"/>
    </source>
</evidence>
<evidence type="ECO:0000313" key="10">
    <source>
        <dbReference type="EMBL" id="JAI52516.1"/>
    </source>
</evidence>
<evidence type="ECO:0000259" key="9">
    <source>
        <dbReference type="Pfam" id="PF05375"/>
    </source>
</evidence>
<feature type="domain" description="Pacifastin" evidence="9">
    <location>
        <begin position="31"/>
        <end position="67"/>
    </location>
</feature>
<proteinExistence type="evidence at transcript level"/>
<dbReference type="GO" id="GO:0016301">
    <property type="term" value="F:kinase activity"/>
    <property type="evidence" value="ECO:0007669"/>
    <property type="project" value="UniProtKB-KW"/>
</dbReference>